<accession>A0A9P4LZI2</accession>
<sequence length="96" mass="9992">MQLISFLVALMALLMALFIGNVVSAPAADGLAAAEPQSNSCLPHWLFNYENECELGTVDGYDQCVGACLAQPGPHCGDCMGAILYDGGPSCCQCTC</sequence>
<gene>
    <name evidence="2" type="ORF">K490DRAFT_66265</name>
</gene>
<comment type="caution">
    <text evidence="2">The sequence shown here is derived from an EMBL/GenBank/DDBJ whole genome shotgun (WGS) entry which is preliminary data.</text>
</comment>
<organism evidence="2 3">
    <name type="scientific">Saccharata proteae CBS 121410</name>
    <dbReference type="NCBI Taxonomy" id="1314787"/>
    <lineage>
        <taxon>Eukaryota</taxon>
        <taxon>Fungi</taxon>
        <taxon>Dikarya</taxon>
        <taxon>Ascomycota</taxon>
        <taxon>Pezizomycotina</taxon>
        <taxon>Dothideomycetes</taxon>
        <taxon>Dothideomycetes incertae sedis</taxon>
        <taxon>Botryosphaeriales</taxon>
        <taxon>Saccharataceae</taxon>
        <taxon>Saccharata</taxon>
    </lineage>
</organism>
<evidence type="ECO:0000313" key="3">
    <source>
        <dbReference type="Proteomes" id="UP000799776"/>
    </source>
</evidence>
<feature type="chain" id="PRO_5040236001" evidence="1">
    <location>
        <begin position="25"/>
        <end position="96"/>
    </location>
</feature>
<dbReference type="Proteomes" id="UP000799776">
    <property type="component" value="Unassembled WGS sequence"/>
</dbReference>
<feature type="signal peptide" evidence="1">
    <location>
        <begin position="1"/>
        <end position="24"/>
    </location>
</feature>
<reference evidence="2" key="1">
    <citation type="journal article" date="2020" name="Stud. Mycol.">
        <title>101 Dothideomycetes genomes: a test case for predicting lifestyles and emergence of pathogens.</title>
        <authorList>
            <person name="Haridas S."/>
            <person name="Albert R."/>
            <person name="Binder M."/>
            <person name="Bloem J."/>
            <person name="Labutti K."/>
            <person name="Salamov A."/>
            <person name="Andreopoulos B."/>
            <person name="Baker S."/>
            <person name="Barry K."/>
            <person name="Bills G."/>
            <person name="Bluhm B."/>
            <person name="Cannon C."/>
            <person name="Castanera R."/>
            <person name="Culley D."/>
            <person name="Daum C."/>
            <person name="Ezra D."/>
            <person name="Gonzalez J."/>
            <person name="Henrissat B."/>
            <person name="Kuo A."/>
            <person name="Liang C."/>
            <person name="Lipzen A."/>
            <person name="Lutzoni F."/>
            <person name="Magnuson J."/>
            <person name="Mondo S."/>
            <person name="Nolan M."/>
            <person name="Ohm R."/>
            <person name="Pangilinan J."/>
            <person name="Park H.-J."/>
            <person name="Ramirez L."/>
            <person name="Alfaro M."/>
            <person name="Sun H."/>
            <person name="Tritt A."/>
            <person name="Yoshinaga Y."/>
            <person name="Zwiers L.-H."/>
            <person name="Turgeon B."/>
            <person name="Goodwin S."/>
            <person name="Spatafora J."/>
            <person name="Crous P."/>
            <person name="Grigoriev I."/>
        </authorList>
    </citation>
    <scope>NUCLEOTIDE SEQUENCE</scope>
    <source>
        <strain evidence="2">CBS 121410</strain>
    </source>
</reference>
<proteinExistence type="predicted"/>
<evidence type="ECO:0000313" key="2">
    <source>
        <dbReference type="EMBL" id="KAF2086953.1"/>
    </source>
</evidence>
<name>A0A9P4LZI2_9PEZI</name>
<keyword evidence="1" id="KW-0732">Signal</keyword>
<evidence type="ECO:0000256" key="1">
    <source>
        <dbReference type="SAM" id="SignalP"/>
    </source>
</evidence>
<protein>
    <submittedName>
        <fullName evidence="2">Uncharacterized protein</fullName>
    </submittedName>
</protein>
<dbReference type="EMBL" id="ML978722">
    <property type="protein sequence ID" value="KAF2086953.1"/>
    <property type="molecule type" value="Genomic_DNA"/>
</dbReference>
<dbReference type="AlphaFoldDB" id="A0A9P4LZI2"/>
<keyword evidence="3" id="KW-1185">Reference proteome</keyword>